<organism evidence="2">
    <name type="scientific">Brachypodium distachyon</name>
    <name type="common">Purple false brome</name>
    <name type="synonym">Trachynia distachya</name>
    <dbReference type="NCBI Taxonomy" id="15368"/>
    <lineage>
        <taxon>Eukaryota</taxon>
        <taxon>Viridiplantae</taxon>
        <taxon>Streptophyta</taxon>
        <taxon>Embryophyta</taxon>
        <taxon>Tracheophyta</taxon>
        <taxon>Spermatophyta</taxon>
        <taxon>Magnoliopsida</taxon>
        <taxon>Liliopsida</taxon>
        <taxon>Poales</taxon>
        <taxon>Poaceae</taxon>
        <taxon>BOP clade</taxon>
        <taxon>Pooideae</taxon>
        <taxon>Stipodae</taxon>
        <taxon>Brachypodieae</taxon>
        <taxon>Brachypodium</taxon>
    </lineage>
</organism>
<proteinExistence type="predicted"/>
<feature type="region of interest" description="Disordered" evidence="1">
    <location>
        <begin position="50"/>
        <end position="86"/>
    </location>
</feature>
<evidence type="ECO:0000256" key="1">
    <source>
        <dbReference type="SAM" id="MobiDB-lite"/>
    </source>
</evidence>
<dbReference type="Proteomes" id="UP000008810">
    <property type="component" value="Chromosome 1"/>
</dbReference>
<dbReference type="Gramene" id="PNT78253">
    <property type="protein sequence ID" value="PNT78253"/>
    <property type="gene ID" value="BRADI_1g76044v3"/>
</dbReference>
<dbReference type="InParanoid" id="A0A2K2DVF1"/>
<keyword evidence="4" id="KW-1185">Reference proteome</keyword>
<dbReference type="AlphaFoldDB" id="A0A2K2DVF1"/>
<evidence type="ECO:0000313" key="2">
    <source>
        <dbReference type="EMBL" id="PNT78253.1"/>
    </source>
</evidence>
<reference evidence="3" key="3">
    <citation type="submission" date="2018-08" db="UniProtKB">
        <authorList>
            <consortium name="EnsemblPlants"/>
        </authorList>
    </citation>
    <scope>IDENTIFICATION</scope>
    <source>
        <strain evidence="3">cv. Bd21</strain>
    </source>
</reference>
<feature type="compositionally biased region" description="Pro residues" evidence="1">
    <location>
        <begin position="63"/>
        <end position="81"/>
    </location>
</feature>
<evidence type="ECO:0000313" key="3">
    <source>
        <dbReference type="EnsemblPlants" id="PNT78253"/>
    </source>
</evidence>
<protein>
    <submittedName>
        <fullName evidence="2 3">Uncharacterized protein</fullName>
    </submittedName>
</protein>
<feature type="region of interest" description="Disordered" evidence="1">
    <location>
        <begin position="1"/>
        <end position="24"/>
    </location>
</feature>
<evidence type="ECO:0000313" key="4">
    <source>
        <dbReference type="Proteomes" id="UP000008810"/>
    </source>
</evidence>
<dbReference type="EnsemblPlants" id="PNT78253">
    <property type="protein sequence ID" value="PNT78253"/>
    <property type="gene ID" value="BRADI_1g76044v3"/>
</dbReference>
<name>A0A2K2DVF1_BRADI</name>
<reference evidence="2 3" key="1">
    <citation type="journal article" date="2010" name="Nature">
        <title>Genome sequencing and analysis of the model grass Brachypodium distachyon.</title>
        <authorList>
            <consortium name="International Brachypodium Initiative"/>
        </authorList>
    </citation>
    <scope>NUCLEOTIDE SEQUENCE [LARGE SCALE GENOMIC DNA]</scope>
    <source>
        <strain evidence="2 3">Bd21</strain>
    </source>
</reference>
<reference evidence="2" key="2">
    <citation type="submission" date="2017-06" db="EMBL/GenBank/DDBJ databases">
        <title>WGS assembly of Brachypodium distachyon.</title>
        <authorList>
            <consortium name="The International Brachypodium Initiative"/>
            <person name="Lucas S."/>
            <person name="Harmon-Smith M."/>
            <person name="Lail K."/>
            <person name="Tice H."/>
            <person name="Grimwood J."/>
            <person name="Bruce D."/>
            <person name="Barry K."/>
            <person name="Shu S."/>
            <person name="Lindquist E."/>
            <person name="Wang M."/>
            <person name="Pitluck S."/>
            <person name="Vogel J.P."/>
            <person name="Garvin D.F."/>
            <person name="Mockler T.C."/>
            <person name="Schmutz J."/>
            <person name="Rokhsar D."/>
            <person name="Bevan M.W."/>
        </authorList>
    </citation>
    <scope>NUCLEOTIDE SEQUENCE</scope>
    <source>
        <strain evidence="2">Bd21</strain>
    </source>
</reference>
<accession>A0A2K2DVF1</accession>
<feature type="compositionally biased region" description="Basic residues" evidence="1">
    <location>
        <begin position="1"/>
        <end position="10"/>
    </location>
</feature>
<gene>
    <name evidence="2" type="ORF">BRADI_1g76044v3</name>
</gene>
<sequence length="103" mass="11511">MTWQRVKHQEKRQQVENMGHGHFGSGPCACINTHSVAVDEMHGARTWPGLYRRQTKIPSFTPSTPPRPEPEPEPSPMPPSFASPLLTVNSSPPSLLQFLIVQE</sequence>
<dbReference type="EMBL" id="CM000880">
    <property type="protein sequence ID" value="PNT78253.1"/>
    <property type="molecule type" value="Genomic_DNA"/>
</dbReference>